<name>A0A6F8XLE1_9ACTN</name>
<dbReference type="EMBL" id="AP022870">
    <property type="protein sequence ID" value="BCB74644.1"/>
    <property type="molecule type" value="Genomic_DNA"/>
</dbReference>
<dbReference type="Proteomes" id="UP000502508">
    <property type="component" value="Chromosome"/>
</dbReference>
<dbReference type="Pfam" id="PF08240">
    <property type="entry name" value="ADH_N"/>
    <property type="match status" value="1"/>
</dbReference>
<dbReference type="RefSeq" id="WP_173034089.1">
    <property type="nucleotide sequence ID" value="NZ_AP022870.1"/>
</dbReference>
<dbReference type="KEGG" id="pfla:Pflav_010540"/>
<reference evidence="2 3" key="2">
    <citation type="submission" date="2020-03" db="EMBL/GenBank/DDBJ databases">
        <authorList>
            <person name="Ichikawa N."/>
            <person name="Kimura A."/>
            <person name="Kitahashi Y."/>
            <person name="Uohara A."/>
        </authorList>
    </citation>
    <scope>NUCLEOTIDE SEQUENCE [LARGE SCALE GENOMIC DNA]</scope>
    <source>
        <strain evidence="2 3">NBRC 107702</strain>
    </source>
</reference>
<dbReference type="Gene3D" id="3.90.180.10">
    <property type="entry name" value="Medium-chain alcohol dehydrogenases, catalytic domain"/>
    <property type="match status" value="1"/>
</dbReference>
<dbReference type="Pfam" id="PF00107">
    <property type="entry name" value="ADH_zinc_N"/>
    <property type="match status" value="1"/>
</dbReference>
<dbReference type="PANTHER" id="PTHR43677:SF4">
    <property type="entry name" value="QUINONE OXIDOREDUCTASE-LIKE PROTEIN 2"/>
    <property type="match status" value="1"/>
</dbReference>
<dbReference type="SUPFAM" id="SSF51735">
    <property type="entry name" value="NAD(P)-binding Rossmann-fold domains"/>
    <property type="match status" value="1"/>
</dbReference>
<dbReference type="InterPro" id="IPR020843">
    <property type="entry name" value="ER"/>
</dbReference>
<keyword evidence="3" id="KW-1185">Reference proteome</keyword>
<dbReference type="GO" id="GO:0008270">
    <property type="term" value="F:zinc ion binding"/>
    <property type="evidence" value="ECO:0007669"/>
    <property type="project" value="InterPro"/>
</dbReference>
<dbReference type="PROSITE" id="PS01162">
    <property type="entry name" value="QOR_ZETA_CRYSTAL"/>
    <property type="match status" value="1"/>
</dbReference>
<dbReference type="SMART" id="SM00829">
    <property type="entry name" value="PKS_ER"/>
    <property type="match status" value="1"/>
</dbReference>
<dbReference type="InterPro" id="IPR013149">
    <property type="entry name" value="ADH-like_C"/>
</dbReference>
<organism evidence="2 3">
    <name type="scientific">Phytohabitans flavus</name>
    <dbReference type="NCBI Taxonomy" id="1076124"/>
    <lineage>
        <taxon>Bacteria</taxon>
        <taxon>Bacillati</taxon>
        <taxon>Actinomycetota</taxon>
        <taxon>Actinomycetes</taxon>
        <taxon>Micromonosporales</taxon>
        <taxon>Micromonosporaceae</taxon>
    </lineage>
</organism>
<dbReference type="InterPro" id="IPR011032">
    <property type="entry name" value="GroES-like_sf"/>
</dbReference>
<evidence type="ECO:0000259" key="1">
    <source>
        <dbReference type="SMART" id="SM00829"/>
    </source>
</evidence>
<dbReference type="InterPro" id="IPR051397">
    <property type="entry name" value="Zn-ADH-like_protein"/>
</dbReference>
<dbReference type="InterPro" id="IPR013154">
    <property type="entry name" value="ADH-like_N"/>
</dbReference>
<dbReference type="AlphaFoldDB" id="A0A6F8XLE1"/>
<dbReference type="SUPFAM" id="SSF50129">
    <property type="entry name" value="GroES-like"/>
    <property type="match status" value="1"/>
</dbReference>
<accession>A0A6F8XLE1</accession>
<dbReference type="Gene3D" id="3.40.50.720">
    <property type="entry name" value="NAD(P)-binding Rossmann-like Domain"/>
    <property type="match status" value="1"/>
</dbReference>
<feature type="domain" description="Enoyl reductase (ER)" evidence="1">
    <location>
        <begin position="16"/>
        <end position="327"/>
    </location>
</feature>
<proteinExistence type="predicted"/>
<dbReference type="PANTHER" id="PTHR43677">
    <property type="entry name" value="SHORT-CHAIN DEHYDROGENASE/REDUCTASE"/>
    <property type="match status" value="1"/>
</dbReference>
<sequence length="331" mass="33777">MFSGKAWRAIDFGSPGDVLRLTDATWDAPTSGRVLVKVSAVGLGYPDVLITSGTFPFASVLPAEPGQEVAGEVVAAPEGSRFAVGDRILGFAPFLEGVGGLSEYSYVWEFFARPIPAGMTDEEAAGFLISFKTAHHALVDNITLVPGETLLVLGAAGGSGAAAVQLGKALGVTVIAAASSAEKRAFCASIGADHAVDYTHGAFADEVQRLTGGAGVDAVFDPVGGELGVQASKLLAPGGRFMLVGYAGGSFPTIDPMDLLTRNAKLVGVLGGAFASLNVDAAAMDRVADLAAHKEIRTPLGTVFGFDEAPTAISRIANRTAIGKSVIRVAA</sequence>
<dbReference type="GO" id="GO:0016491">
    <property type="term" value="F:oxidoreductase activity"/>
    <property type="evidence" value="ECO:0007669"/>
    <property type="project" value="InterPro"/>
</dbReference>
<protein>
    <submittedName>
        <fullName evidence="2">Oxidoreductase</fullName>
    </submittedName>
</protein>
<reference evidence="2 3" key="1">
    <citation type="submission" date="2020-03" db="EMBL/GenBank/DDBJ databases">
        <title>Whole genome shotgun sequence of Phytohabitans flavus NBRC 107702.</title>
        <authorList>
            <person name="Komaki H."/>
            <person name="Tamura T."/>
        </authorList>
    </citation>
    <scope>NUCLEOTIDE SEQUENCE [LARGE SCALE GENOMIC DNA]</scope>
    <source>
        <strain evidence="2 3">NBRC 107702</strain>
    </source>
</reference>
<dbReference type="CDD" id="cd08241">
    <property type="entry name" value="QOR1"/>
    <property type="match status" value="1"/>
</dbReference>
<dbReference type="InterPro" id="IPR002364">
    <property type="entry name" value="Quin_OxRdtase/zeta-crystal_CS"/>
</dbReference>
<gene>
    <name evidence="2" type="ORF">Pflav_010540</name>
</gene>
<dbReference type="InterPro" id="IPR036291">
    <property type="entry name" value="NAD(P)-bd_dom_sf"/>
</dbReference>
<evidence type="ECO:0000313" key="2">
    <source>
        <dbReference type="EMBL" id="BCB74644.1"/>
    </source>
</evidence>
<evidence type="ECO:0000313" key="3">
    <source>
        <dbReference type="Proteomes" id="UP000502508"/>
    </source>
</evidence>